<organism evidence="1">
    <name type="scientific">Myoviridae sp. ctP6q2</name>
    <dbReference type="NCBI Taxonomy" id="2825096"/>
    <lineage>
        <taxon>Viruses</taxon>
        <taxon>Duplodnaviria</taxon>
        <taxon>Heunggongvirae</taxon>
        <taxon>Uroviricota</taxon>
        <taxon>Caudoviricetes</taxon>
    </lineage>
</organism>
<name>A0A8S5UUW2_9CAUD</name>
<proteinExistence type="predicted"/>
<protein>
    <submittedName>
        <fullName evidence="1">Uncharacterized protein</fullName>
    </submittedName>
</protein>
<reference evidence="1" key="1">
    <citation type="journal article" date="2021" name="Proc. Natl. Acad. Sci. U.S.A.">
        <title>A Catalog of Tens of Thousands of Viruses from Human Metagenomes Reveals Hidden Associations with Chronic Diseases.</title>
        <authorList>
            <person name="Tisza M.J."/>
            <person name="Buck C.B."/>
        </authorList>
    </citation>
    <scope>NUCLEOTIDE SEQUENCE</scope>
    <source>
        <strain evidence="1">CtP6q2</strain>
    </source>
</reference>
<sequence length="188" mass="21686">MIMRYTSDIYELPLSVFIEIYTNDSNTIEFDSEDKGAASAKIINDYIEIVGSKQLSSEILNCNERMNLAMTVECMKACENMMKLKMYDEVRDILMKIGYSCKKGDVMVMNARISALKSRAQYDLDKISKEKNEEPKEKPTKRGFINEVVAIGKYNKMHINLKEWTAGSYACLVRQTCDEIDELNRKKK</sequence>
<evidence type="ECO:0000313" key="1">
    <source>
        <dbReference type="EMBL" id="DAF98166.1"/>
    </source>
</evidence>
<accession>A0A8S5UUW2</accession>
<dbReference type="EMBL" id="BK016143">
    <property type="protein sequence ID" value="DAF98166.1"/>
    <property type="molecule type" value="Genomic_DNA"/>
</dbReference>